<keyword evidence="1" id="KW-0472">Membrane</keyword>
<name>A0A9P0A887_BEMTA</name>
<dbReference type="InterPro" id="IPR008914">
    <property type="entry name" value="PEBP"/>
</dbReference>
<dbReference type="PANTHER" id="PTHR11362">
    <property type="entry name" value="PHOSPHATIDYLETHANOLAMINE-BINDING PROTEIN"/>
    <property type="match status" value="1"/>
</dbReference>
<dbReference type="InterPro" id="IPR036610">
    <property type="entry name" value="PEBP-like_sf"/>
</dbReference>
<dbReference type="PANTHER" id="PTHR11362:SF82">
    <property type="entry name" value="PHOSPHATIDYLETHANOLAMINE-BINDING PROTEIN 4"/>
    <property type="match status" value="1"/>
</dbReference>
<keyword evidence="1" id="KW-1133">Transmembrane helix</keyword>
<organism evidence="2 3">
    <name type="scientific">Bemisia tabaci</name>
    <name type="common">Sweetpotato whitefly</name>
    <name type="synonym">Aleurodes tabaci</name>
    <dbReference type="NCBI Taxonomy" id="7038"/>
    <lineage>
        <taxon>Eukaryota</taxon>
        <taxon>Metazoa</taxon>
        <taxon>Ecdysozoa</taxon>
        <taxon>Arthropoda</taxon>
        <taxon>Hexapoda</taxon>
        <taxon>Insecta</taxon>
        <taxon>Pterygota</taxon>
        <taxon>Neoptera</taxon>
        <taxon>Paraneoptera</taxon>
        <taxon>Hemiptera</taxon>
        <taxon>Sternorrhyncha</taxon>
        <taxon>Aleyrodoidea</taxon>
        <taxon>Aleyrodidae</taxon>
        <taxon>Aleyrodinae</taxon>
        <taxon>Bemisia</taxon>
    </lineage>
</organism>
<keyword evidence="1" id="KW-0812">Transmembrane</keyword>
<keyword evidence="3" id="KW-1185">Reference proteome</keyword>
<dbReference type="CDD" id="cd00866">
    <property type="entry name" value="PEBP_euk"/>
    <property type="match status" value="1"/>
</dbReference>
<dbReference type="Gene3D" id="3.90.280.10">
    <property type="entry name" value="PEBP-like"/>
    <property type="match status" value="1"/>
</dbReference>
<gene>
    <name evidence="2" type="ORF">BEMITA_LOCUS5414</name>
</gene>
<evidence type="ECO:0000256" key="1">
    <source>
        <dbReference type="SAM" id="Phobius"/>
    </source>
</evidence>
<evidence type="ECO:0008006" key="4">
    <source>
        <dbReference type="Google" id="ProtNLM"/>
    </source>
</evidence>
<accession>A0A9P0A887</accession>
<dbReference type="SUPFAM" id="SSF49777">
    <property type="entry name" value="PEBP-like"/>
    <property type="match status" value="1"/>
</dbReference>
<feature type="transmembrane region" description="Helical" evidence="1">
    <location>
        <begin position="12"/>
        <end position="32"/>
    </location>
</feature>
<sequence>MRQITMQLPYHVLFIERTSILVTFLICLYLKIIPADPLKKTPQEIESALKKFKIIPDVLDVAPKKAIKIYYETEVFPDFGNELNAEDCATEPYMMEWGAEEEKYYLLVMVDPDYASQNDSSQQGQYEHSVVGNIQFENLQRGTYMSDYHGPNPQPNTGYHRYVFLIYEQPYELEFAEKRLTWPKYGDERRFNFSAKRYAAKYYLNPPIACNFFVSKWQPPRIKNTTTLKPRPTPAYPWWYLAH</sequence>
<dbReference type="EMBL" id="OU963864">
    <property type="protein sequence ID" value="CAH0386274.1"/>
    <property type="molecule type" value="Genomic_DNA"/>
</dbReference>
<reference evidence="2" key="1">
    <citation type="submission" date="2021-12" db="EMBL/GenBank/DDBJ databases">
        <authorList>
            <person name="King R."/>
        </authorList>
    </citation>
    <scope>NUCLEOTIDE SEQUENCE</scope>
</reference>
<evidence type="ECO:0000313" key="2">
    <source>
        <dbReference type="EMBL" id="CAH0386274.1"/>
    </source>
</evidence>
<dbReference type="AlphaFoldDB" id="A0A9P0A887"/>
<protein>
    <recommendedName>
        <fullName evidence="4">Phosphatidylethanolamine-binding protein</fullName>
    </recommendedName>
</protein>
<proteinExistence type="predicted"/>
<dbReference type="InterPro" id="IPR035810">
    <property type="entry name" value="PEBP_euk"/>
</dbReference>
<dbReference type="Pfam" id="PF01161">
    <property type="entry name" value="PBP"/>
    <property type="match status" value="1"/>
</dbReference>
<dbReference type="Proteomes" id="UP001152759">
    <property type="component" value="Chromosome 3"/>
</dbReference>
<evidence type="ECO:0000313" key="3">
    <source>
        <dbReference type="Proteomes" id="UP001152759"/>
    </source>
</evidence>